<protein>
    <submittedName>
        <fullName evidence="2">Uncharacterized protein</fullName>
    </submittedName>
</protein>
<dbReference type="EMBL" id="SOAM01000001">
    <property type="protein sequence ID" value="TDS80337.1"/>
    <property type="molecule type" value="Genomic_DNA"/>
</dbReference>
<keyword evidence="1" id="KW-0472">Membrane</keyword>
<comment type="caution">
    <text evidence="2">The sequence shown here is derived from an EMBL/GenBank/DDBJ whole genome shotgun (WGS) entry which is preliminary data.</text>
</comment>
<feature type="transmembrane region" description="Helical" evidence="1">
    <location>
        <begin position="20"/>
        <end position="45"/>
    </location>
</feature>
<keyword evidence="3" id="KW-1185">Reference proteome</keyword>
<feature type="transmembrane region" description="Helical" evidence="1">
    <location>
        <begin position="173"/>
        <end position="195"/>
    </location>
</feature>
<accession>A0A4R7FRA5</accession>
<gene>
    <name evidence="2" type="ORF">CLV52_0894</name>
</gene>
<feature type="transmembrane region" description="Helical" evidence="1">
    <location>
        <begin position="88"/>
        <end position="109"/>
    </location>
</feature>
<dbReference type="AlphaFoldDB" id="A0A4R7FRA5"/>
<evidence type="ECO:0000256" key="1">
    <source>
        <dbReference type="SAM" id="Phobius"/>
    </source>
</evidence>
<feature type="transmembrane region" description="Helical" evidence="1">
    <location>
        <begin position="51"/>
        <end position="76"/>
    </location>
</feature>
<proteinExistence type="predicted"/>
<keyword evidence="1" id="KW-1133">Transmembrane helix</keyword>
<feature type="transmembrane region" description="Helical" evidence="1">
    <location>
        <begin position="115"/>
        <end position="137"/>
    </location>
</feature>
<sequence length="200" mass="20061">MTRIHSSPSEVTSSSGRAAVVVAGAGYVVAGLLQVVGGSPFAFGVAPDRLVGIWGLLCWPAGGVILLIASFLLAGSGRQPGLIGRGRLRRLAVILSGSGPLLLVLAFGLSWTTAAAPLLVAVQLLSAAGTLGVAAALPRSDSRVAAVRAGFVLIALLDAVGLVLVALPNASPAAQFVIAFLRPVAVALTGLLLCASRRRS</sequence>
<name>A0A4R7FRA5_9MICO</name>
<dbReference type="Proteomes" id="UP000295344">
    <property type="component" value="Unassembled WGS sequence"/>
</dbReference>
<organism evidence="2 3">
    <name type="scientific">Amnibacterium kyonggiense</name>
    <dbReference type="NCBI Taxonomy" id="595671"/>
    <lineage>
        <taxon>Bacteria</taxon>
        <taxon>Bacillati</taxon>
        <taxon>Actinomycetota</taxon>
        <taxon>Actinomycetes</taxon>
        <taxon>Micrococcales</taxon>
        <taxon>Microbacteriaceae</taxon>
        <taxon>Amnibacterium</taxon>
    </lineage>
</organism>
<evidence type="ECO:0000313" key="3">
    <source>
        <dbReference type="Proteomes" id="UP000295344"/>
    </source>
</evidence>
<reference evidence="2 3" key="1">
    <citation type="submission" date="2019-03" db="EMBL/GenBank/DDBJ databases">
        <title>Genomic Encyclopedia of Archaeal and Bacterial Type Strains, Phase II (KMG-II): from individual species to whole genera.</title>
        <authorList>
            <person name="Goeker M."/>
        </authorList>
    </citation>
    <scope>NUCLEOTIDE SEQUENCE [LARGE SCALE GENOMIC DNA]</scope>
    <source>
        <strain evidence="2 3">DSM 24782</strain>
    </source>
</reference>
<feature type="transmembrane region" description="Helical" evidence="1">
    <location>
        <begin position="149"/>
        <end position="167"/>
    </location>
</feature>
<evidence type="ECO:0000313" key="2">
    <source>
        <dbReference type="EMBL" id="TDS80337.1"/>
    </source>
</evidence>
<keyword evidence="1" id="KW-0812">Transmembrane</keyword>